<dbReference type="Proteomes" id="UP000663828">
    <property type="component" value="Unassembled WGS sequence"/>
</dbReference>
<feature type="domain" description="Calcineurin-like phosphoesterase" evidence="2">
    <location>
        <begin position="30"/>
        <end position="222"/>
    </location>
</feature>
<reference evidence="4" key="1">
    <citation type="submission" date="2021-02" db="EMBL/GenBank/DDBJ databases">
        <authorList>
            <person name="Nowell W R."/>
        </authorList>
    </citation>
    <scope>NUCLEOTIDE SEQUENCE</scope>
</reference>
<sequence length="261" mass="29969">MSSINGVSHMDILKPTDYDENPARYKKVSVVIVSDTHKNHRRLAIPNGDILLHCGDFSNRHDWYNLSDENPIPKSIVDFNQWLGTLPHQHKFVIGGNHEIGFAQLSLEDIQSKLLTNCKYLQDELVEVEGITIYGSPWPFTQSYRSKWSSIPDHIDVLMTHVPPQYILDLAYQPKKAPITEPCAMCDDKVHGSYGHWGSRSLKRAVLERIQPRVHCFGHVHDDPGYKYENNTLFINAAANLTHQSFKLNFYVDLNKQEYAQ</sequence>
<dbReference type="InterPro" id="IPR004843">
    <property type="entry name" value="Calcineurin-like_PHP"/>
</dbReference>
<evidence type="ECO:0000259" key="2">
    <source>
        <dbReference type="Pfam" id="PF00149"/>
    </source>
</evidence>
<gene>
    <name evidence="3" type="ORF">EDS130_LOCUS28714</name>
    <name evidence="4" type="ORF">XAT740_LOCUS51666</name>
</gene>
<name>A0A816D1C4_ADIRI</name>
<dbReference type="OrthoDB" id="630188at2759"/>
<dbReference type="EMBL" id="CAJNOR010008281">
    <property type="protein sequence ID" value="CAF1631091.1"/>
    <property type="molecule type" value="Genomic_DNA"/>
</dbReference>
<evidence type="ECO:0000313" key="4">
    <source>
        <dbReference type="EMBL" id="CAF1631091.1"/>
    </source>
</evidence>
<dbReference type="Pfam" id="PF00149">
    <property type="entry name" value="Metallophos"/>
    <property type="match status" value="1"/>
</dbReference>
<dbReference type="PANTHER" id="PTHR12905">
    <property type="entry name" value="METALLOPHOSPHOESTERASE"/>
    <property type="match status" value="1"/>
</dbReference>
<organism evidence="4 5">
    <name type="scientific">Adineta ricciae</name>
    <name type="common">Rotifer</name>
    <dbReference type="NCBI Taxonomy" id="249248"/>
    <lineage>
        <taxon>Eukaryota</taxon>
        <taxon>Metazoa</taxon>
        <taxon>Spiralia</taxon>
        <taxon>Gnathifera</taxon>
        <taxon>Rotifera</taxon>
        <taxon>Eurotatoria</taxon>
        <taxon>Bdelloidea</taxon>
        <taxon>Adinetida</taxon>
        <taxon>Adinetidae</taxon>
        <taxon>Adineta</taxon>
    </lineage>
</organism>
<keyword evidence="5" id="KW-1185">Reference proteome</keyword>
<accession>A0A816D1C4</accession>
<comment type="similarity">
    <text evidence="1">Belongs to the UPF0046 family.</text>
</comment>
<protein>
    <recommendedName>
        <fullName evidence="2">Calcineurin-like phosphoesterase domain-containing protein</fullName>
    </recommendedName>
</protein>
<dbReference type="Proteomes" id="UP000663852">
    <property type="component" value="Unassembled WGS sequence"/>
</dbReference>
<evidence type="ECO:0000313" key="3">
    <source>
        <dbReference type="EMBL" id="CAF1264915.1"/>
    </source>
</evidence>
<proteinExistence type="inferred from homology"/>
<evidence type="ECO:0000313" key="5">
    <source>
        <dbReference type="Proteomes" id="UP000663828"/>
    </source>
</evidence>
<evidence type="ECO:0000256" key="1">
    <source>
        <dbReference type="ARBA" id="ARBA00007993"/>
    </source>
</evidence>
<dbReference type="InterPro" id="IPR029052">
    <property type="entry name" value="Metallo-depent_PP-like"/>
</dbReference>
<comment type="caution">
    <text evidence="4">The sequence shown here is derived from an EMBL/GenBank/DDBJ whole genome shotgun (WGS) entry which is preliminary data.</text>
</comment>
<dbReference type="SUPFAM" id="SSF56300">
    <property type="entry name" value="Metallo-dependent phosphatases"/>
    <property type="match status" value="1"/>
</dbReference>
<dbReference type="InterPro" id="IPR051693">
    <property type="entry name" value="UPF0046_metallophosphoest"/>
</dbReference>
<dbReference type="PANTHER" id="PTHR12905:SF0">
    <property type="entry name" value="CALCINEURIN-LIKE PHOSPHOESTERASE DOMAIN-CONTAINING PROTEIN"/>
    <property type="match status" value="1"/>
</dbReference>
<dbReference type="AlphaFoldDB" id="A0A816D1C4"/>
<dbReference type="EMBL" id="CAJNOJ010000188">
    <property type="protein sequence ID" value="CAF1264915.1"/>
    <property type="molecule type" value="Genomic_DNA"/>
</dbReference>
<dbReference type="GO" id="GO:0016787">
    <property type="term" value="F:hydrolase activity"/>
    <property type="evidence" value="ECO:0007669"/>
    <property type="project" value="InterPro"/>
</dbReference>
<dbReference type="Gene3D" id="3.60.21.10">
    <property type="match status" value="1"/>
</dbReference>
<dbReference type="CDD" id="cd07379">
    <property type="entry name" value="MPP_239FB"/>
    <property type="match status" value="1"/>
</dbReference>